<feature type="region of interest" description="Disordered" evidence="1">
    <location>
        <begin position="243"/>
        <end position="267"/>
    </location>
</feature>
<feature type="region of interest" description="Disordered" evidence="1">
    <location>
        <begin position="93"/>
        <end position="122"/>
    </location>
</feature>
<dbReference type="Proteomes" id="UP001642409">
    <property type="component" value="Unassembled WGS sequence"/>
</dbReference>
<dbReference type="EMBL" id="CAXDID020000699">
    <property type="protein sequence ID" value="CAL6111025.1"/>
    <property type="molecule type" value="Genomic_DNA"/>
</dbReference>
<evidence type="ECO:0000313" key="3">
    <source>
        <dbReference type="EMBL" id="CAL6111025.1"/>
    </source>
</evidence>
<feature type="region of interest" description="Disordered" evidence="1">
    <location>
        <begin position="1"/>
        <end position="47"/>
    </location>
</feature>
<proteinExistence type="predicted"/>
<gene>
    <name evidence="2" type="ORF">HINF_LOCUS49562</name>
    <name evidence="3" type="ORF">HINF_LOCUS76199</name>
</gene>
<organism evidence="2">
    <name type="scientific">Hexamita inflata</name>
    <dbReference type="NCBI Taxonomy" id="28002"/>
    <lineage>
        <taxon>Eukaryota</taxon>
        <taxon>Metamonada</taxon>
        <taxon>Diplomonadida</taxon>
        <taxon>Hexamitidae</taxon>
        <taxon>Hexamitinae</taxon>
        <taxon>Hexamita</taxon>
    </lineage>
</organism>
<sequence>MTRFSRPPPNPARKSQLRPPPKWPRNVKKLRQNIPKQGRISQATFSRLPSKAAWRALRAESRPALQSGALQRASSSSCSRLVLSLALSLALSQSLSQRQRDKKHRRHAQQAPPAVKVPAAHPQKYSPHEFSALEPRPSPERASLDPETFPYQEQYMTPPKRNWTHFSLPGFFAPGNRGPKPGNACPKYSPHEKARKRSDTLSGEALPMKMHLFCTFRKRDPRQNDLSHEKTAFSLAQKFPGAKNSFFPSGNKTRQEKTRPKPGNACEVRQTAIFLAQKRVEINERSRNRYFPVSPTRPYQL</sequence>
<comment type="caution">
    <text evidence="2">The sequence shown here is derived from an EMBL/GenBank/DDBJ whole genome shotgun (WGS) entry which is preliminary data.</text>
</comment>
<dbReference type="AlphaFoldDB" id="A0AA86URH4"/>
<dbReference type="EMBL" id="CATOUU010000949">
    <property type="protein sequence ID" value="CAI9961917.1"/>
    <property type="molecule type" value="Genomic_DNA"/>
</dbReference>
<protein>
    <submittedName>
        <fullName evidence="3">Hypothetical_protein</fullName>
    </submittedName>
</protein>
<reference evidence="3 4" key="2">
    <citation type="submission" date="2024-07" db="EMBL/GenBank/DDBJ databases">
        <authorList>
            <person name="Akdeniz Z."/>
        </authorList>
    </citation>
    <scope>NUCLEOTIDE SEQUENCE [LARGE SCALE GENOMIC DNA]</scope>
</reference>
<name>A0AA86URH4_9EUKA</name>
<feature type="compositionally biased region" description="Pro residues" evidence="1">
    <location>
        <begin position="1"/>
        <end position="11"/>
    </location>
</feature>
<reference evidence="2" key="1">
    <citation type="submission" date="2023-06" db="EMBL/GenBank/DDBJ databases">
        <authorList>
            <person name="Kurt Z."/>
        </authorList>
    </citation>
    <scope>NUCLEOTIDE SEQUENCE</scope>
</reference>
<evidence type="ECO:0000256" key="1">
    <source>
        <dbReference type="SAM" id="MobiDB-lite"/>
    </source>
</evidence>
<evidence type="ECO:0000313" key="4">
    <source>
        <dbReference type="Proteomes" id="UP001642409"/>
    </source>
</evidence>
<keyword evidence="4" id="KW-1185">Reference proteome</keyword>
<feature type="compositionally biased region" description="Low complexity" evidence="1">
    <location>
        <begin position="109"/>
        <end position="122"/>
    </location>
</feature>
<evidence type="ECO:0000313" key="2">
    <source>
        <dbReference type="EMBL" id="CAI9961917.1"/>
    </source>
</evidence>
<accession>A0AA86URH4</accession>